<sequence length="50" mass="5831">MPLPRATRRRRAQPHRSREFPSLTSHQNRNALSAPPPLDRQLLRYAVVSQ</sequence>
<dbReference type="Proteomes" id="UP000479710">
    <property type="component" value="Unassembled WGS sequence"/>
</dbReference>
<protein>
    <submittedName>
        <fullName evidence="2">Uncharacterized protein</fullName>
    </submittedName>
</protein>
<feature type="compositionally biased region" description="Polar residues" evidence="1">
    <location>
        <begin position="22"/>
        <end position="31"/>
    </location>
</feature>
<gene>
    <name evidence="2" type="ORF">E2562_011078</name>
</gene>
<accession>A0A6G1EWG6</accession>
<comment type="caution">
    <text evidence="2">The sequence shown here is derived from an EMBL/GenBank/DDBJ whole genome shotgun (WGS) entry which is preliminary data.</text>
</comment>
<name>A0A6G1EWG6_9ORYZ</name>
<feature type="compositionally biased region" description="Basic residues" evidence="1">
    <location>
        <begin position="1"/>
        <end position="15"/>
    </location>
</feature>
<organism evidence="2 3">
    <name type="scientific">Oryza meyeriana var. granulata</name>
    <dbReference type="NCBI Taxonomy" id="110450"/>
    <lineage>
        <taxon>Eukaryota</taxon>
        <taxon>Viridiplantae</taxon>
        <taxon>Streptophyta</taxon>
        <taxon>Embryophyta</taxon>
        <taxon>Tracheophyta</taxon>
        <taxon>Spermatophyta</taxon>
        <taxon>Magnoliopsida</taxon>
        <taxon>Liliopsida</taxon>
        <taxon>Poales</taxon>
        <taxon>Poaceae</taxon>
        <taxon>BOP clade</taxon>
        <taxon>Oryzoideae</taxon>
        <taxon>Oryzeae</taxon>
        <taxon>Oryzinae</taxon>
        <taxon>Oryza</taxon>
        <taxon>Oryza meyeriana</taxon>
    </lineage>
</organism>
<keyword evidence="3" id="KW-1185">Reference proteome</keyword>
<dbReference type="EMBL" id="SPHZ02000002">
    <property type="protein sequence ID" value="KAF0928990.1"/>
    <property type="molecule type" value="Genomic_DNA"/>
</dbReference>
<feature type="non-terminal residue" evidence="2">
    <location>
        <position position="50"/>
    </location>
</feature>
<evidence type="ECO:0000256" key="1">
    <source>
        <dbReference type="SAM" id="MobiDB-lite"/>
    </source>
</evidence>
<proteinExistence type="predicted"/>
<dbReference type="AlphaFoldDB" id="A0A6G1EWG6"/>
<reference evidence="2 3" key="1">
    <citation type="submission" date="2019-11" db="EMBL/GenBank/DDBJ databases">
        <title>Whole genome sequence of Oryza granulata.</title>
        <authorList>
            <person name="Li W."/>
        </authorList>
    </citation>
    <scope>NUCLEOTIDE SEQUENCE [LARGE SCALE GENOMIC DNA]</scope>
    <source>
        <strain evidence="3">cv. Menghai</strain>
        <tissue evidence="2">Leaf</tissue>
    </source>
</reference>
<evidence type="ECO:0000313" key="3">
    <source>
        <dbReference type="Proteomes" id="UP000479710"/>
    </source>
</evidence>
<evidence type="ECO:0000313" key="2">
    <source>
        <dbReference type="EMBL" id="KAF0928990.1"/>
    </source>
</evidence>
<feature type="region of interest" description="Disordered" evidence="1">
    <location>
        <begin position="1"/>
        <end position="37"/>
    </location>
</feature>